<proteinExistence type="predicted"/>
<dbReference type="EMBL" id="MLJW01009034">
    <property type="protein sequence ID" value="OIQ63409.1"/>
    <property type="molecule type" value="Genomic_DNA"/>
</dbReference>
<evidence type="ECO:0000313" key="1">
    <source>
        <dbReference type="EMBL" id="OIQ63409.1"/>
    </source>
</evidence>
<gene>
    <name evidence="1" type="ORF">GALL_550500</name>
</gene>
<organism evidence="1">
    <name type="scientific">mine drainage metagenome</name>
    <dbReference type="NCBI Taxonomy" id="410659"/>
    <lineage>
        <taxon>unclassified sequences</taxon>
        <taxon>metagenomes</taxon>
        <taxon>ecological metagenomes</taxon>
    </lineage>
</organism>
<protein>
    <submittedName>
        <fullName evidence="1">Uncharacterized protein</fullName>
    </submittedName>
</protein>
<dbReference type="AlphaFoldDB" id="A0A1J5NW19"/>
<accession>A0A1J5NW19</accession>
<sequence>MAAAHSGATLTSNGVDFINENDRRRILFSLCEKITDSGSADADEHFDEVRA</sequence>
<reference evidence="1" key="1">
    <citation type="submission" date="2016-10" db="EMBL/GenBank/DDBJ databases">
        <title>Sequence of Gallionella enrichment culture.</title>
        <authorList>
            <person name="Poehlein A."/>
            <person name="Muehling M."/>
            <person name="Daniel R."/>
        </authorList>
    </citation>
    <scope>NUCLEOTIDE SEQUENCE</scope>
</reference>
<comment type="caution">
    <text evidence="1">The sequence shown here is derived from an EMBL/GenBank/DDBJ whole genome shotgun (WGS) entry which is preliminary data.</text>
</comment>
<name>A0A1J5NW19_9ZZZZ</name>